<keyword evidence="4 12" id="KW-0808">Transferase</keyword>
<keyword evidence="3" id="KW-1003">Cell membrane</keyword>
<dbReference type="InterPro" id="IPR036514">
    <property type="entry name" value="SGNH_hydro_sf"/>
</dbReference>
<evidence type="ECO:0000259" key="11">
    <source>
        <dbReference type="Pfam" id="PF01757"/>
    </source>
</evidence>
<evidence type="ECO:0000256" key="4">
    <source>
        <dbReference type="ARBA" id="ARBA00022679"/>
    </source>
</evidence>
<comment type="similarity">
    <text evidence="2">Belongs to the acyltransferase 3 family.</text>
</comment>
<evidence type="ECO:0000256" key="3">
    <source>
        <dbReference type="ARBA" id="ARBA00022475"/>
    </source>
</evidence>
<dbReference type="GO" id="GO:0016747">
    <property type="term" value="F:acyltransferase activity, transferring groups other than amino-acyl groups"/>
    <property type="evidence" value="ECO:0007669"/>
    <property type="project" value="InterPro"/>
</dbReference>
<comment type="subcellular location">
    <subcellularLocation>
        <location evidence="1">Cell membrane</location>
        <topology evidence="1">Multi-pass membrane protein</topology>
    </subcellularLocation>
</comment>
<dbReference type="Pfam" id="PF01757">
    <property type="entry name" value="Acyl_transf_3"/>
    <property type="match status" value="1"/>
</dbReference>
<evidence type="ECO:0000256" key="8">
    <source>
        <dbReference type="ARBA" id="ARBA00023315"/>
    </source>
</evidence>
<keyword evidence="5 10" id="KW-0812">Transmembrane</keyword>
<sequence>MLHHNFTGMKRLQHPPRYLPGLDGLRAISVIAIIIYHLNAQWLAGGFLGVDTFFVISGYLITSLLLFEYENYQTIDLANFWIKRFKRLIPAMLFVTLVSVLYVALFAPQILHSIKGDAIAALLYVSNWWYIFQDVDYFDQFKPMPLKHLWSLAVEEQFYIFFPIVLTLFFKIFKRKRWIVLAFFIISIASAVLMFYMTTPDTNHARTYFGTDTRLQTLLLGVIFAFIWPAFRLKEHPPKFAANIIDSLGLIALLALLTLFYFVNEQQFILYSGGFYCISLLTLILIASLVLPNGRLAKVMSNPVFLYIGKRSYSLYLWHYVIVTFVHQYFVAGQYPYYVYIIDIALTFLMAEISYQFIETPFRRYGFKTFYSKDKIWLTVIRTPVVVAIIVTAALVLSGQFDYLAKQEKKASSYQTNHKNNGKDNETPVENPAEKEQKAEKFDPKKQSPLFIGDSLTVGMGYYLDEHYQKPTIDAQVGRSMGAAIEVARNYTSFNQKGQPVVIQIGTNGDFDQAQLETLIKDFDKADVYLINTTVPRDYKDHVNQLLKKVADKHKHVTLVDWNKVGVGHTEYFAYDGIHLEHPGIQKLVSELDKEMKANQTKPKNKAEAK</sequence>
<evidence type="ECO:0000256" key="5">
    <source>
        <dbReference type="ARBA" id="ARBA00022692"/>
    </source>
</evidence>
<dbReference type="Gene3D" id="3.40.50.1110">
    <property type="entry name" value="SGNH hydrolase"/>
    <property type="match status" value="1"/>
</dbReference>
<name>A0A2A4GZ52_9STAP</name>
<dbReference type="GO" id="GO:0009103">
    <property type="term" value="P:lipopolysaccharide biosynthetic process"/>
    <property type="evidence" value="ECO:0007669"/>
    <property type="project" value="TreeGrafter"/>
</dbReference>
<feature type="region of interest" description="Disordered" evidence="9">
    <location>
        <begin position="414"/>
        <end position="443"/>
    </location>
</feature>
<evidence type="ECO:0000256" key="9">
    <source>
        <dbReference type="SAM" id="MobiDB-lite"/>
    </source>
</evidence>
<feature type="transmembrane region" description="Helical" evidence="10">
    <location>
        <begin position="178"/>
        <end position="197"/>
    </location>
</feature>
<evidence type="ECO:0000256" key="7">
    <source>
        <dbReference type="ARBA" id="ARBA00023136"/>
    </source>
</evidence>
<reference evidence="12 13" key="1">
    <citation type="journal article" date="2017" name="PLoS ONE">
        <title>Development of a real-time PCR for detection of Staphylococcus pseudintermedius using a novel automated comparison of whole-genome sequences.</title>
        <authorList>
            <person name="Verstappen K.M."/>
            <person name="Huijbregts L."/>
            <person name="Spaninks M."/>
            <person name="Wagenaar J.A."/>
            <person name="Fluit A.C."/>
            <person name="Duim B."/>
        </authorList>
    </citation>
    <scope>NUCLEOTIDE SEQUENCE [LARGE SCALE GENOMIC DNA]</scope>
    <source>
        <strain evidence="12 13">215070706401-1</strain>
    </source>
</reference>
<feature type="transmembrane region" description="Helical" evidence="10">
    <location>
        <begin position="337"/>
        <end position="355"/>
    </location>
</feature>
<dbReference type="InterPro" id="IPR050879">
    <property type="entry name" value="Acyltransferase_3"/>
</dbReference>
<dbReference type="GO" id="GO:0005886">
    <property type="term" value="C:plasma membrane"/>
    <property type="evidence" value="ECO:0007669"/>
    <property type="project" value="UniProtKB-SubCell"/>
</dbReference>
<dbReference type="EMBL" id="MWUU01000004">
    <property type="protein sequence ID" value="PCF56119.1"/>
    <property type="molecule type" value="Genomic_DNA"/>
</dbReference>
<accession>A0A2A4GZ52</accession>
<evidence type="ECO:0000313" key="12">
    <source>
        <dbReference type="EMBL" id="PCF56119.1"/>
    </source>
</evidence>
<proteinExistence type="inferred from homology"/>
<dbReference type="AlphaFoldDB" id="A0A2A4GZ52"/>
<dbReference type="RefSeq" id="WP_096592217.1">
    <property type="nucleotide sequence ID" value="NZ_MWRM01000002.1"/>
</dbReference>
<comment type="caution">
    <text evidence="12">The sequence shown here is derived from an EMBL/GenBank/DDBJ whole genome shotgun (WGS) entry which is preliminary data.</text>
</comment>
<dbReference type="PANTHER" id="PTHR23028">
    <property type="entry name" value="ACETYLTRANSFERASE"/>
    <property type="match status" value="1"/>
</dbReference>
<gene>
    <name evidence="12" type="ORF">B5C08_04105</name>
</gene>
<feature type="transmembrane region" description="Helical" evidence="10">
    <location>
        <begin position="157"/>
        <end position="173"/>
    </location>
</feature>
<keyword evidence="6 10" id="KW-1133">Transmembrane helix</keyword>
<evidence type="ECO:0000256" key="2">
    <source>
        <dbReference type="ARBA" id="ARBA00007400"/>
    </source>
</evidence>
<feature type="transmembrane region" description="Helical" evidence="10">
    <location>
        <begin position="240"/>
        <end position="262"/>
    </location>
</feature>
<dbReference type="PANTHER" id="PTHR23028:SF53">
    <property type="entry name" value="ACYL_TRANSF_3 DOMAIN-CONTAINING PROTEIN"/>
    <property type="match status" value="1"/>
</dbReference>
<feature type="transmembrane region" description="Helical" evidence="10">
    <location>
        <begin position="268"/>
        <end position="292"/>
    </location>
</feature>
<dbReference type="SUPFAM" id="SSF52266">
    <property type="entry name" value="SGNH hydrolase"/>
    <property type="match status" value="1"/>
</dbReference>
<dbReference type="InterPro" id="IPR002656">
    <property type="entry name" value="Acyl_transf_3_dom"/>
</dbReference>
<feature type="transmembrane region" description="Helical" evidence="10">
    <location>
        <begin position="376"/>
        <end position="397"/>
    </location>
</feature>
<protein>
    <submittedName>
        <fullName evidence="12">Acyltransferase</fullName>
    </submittedName>
</protein>
<feature type="transmembrane region" description="Helical" evidence="10">
    <location>
        <begin position="44"/>
        <end position="67"/>
    </location>
</feature>
<keyword evidence="8 12" id="KW-0012">Acyltransferase</keyword>
<organism evidence="12 13">
    <name type="scientific">Staphylococcus delphini</name>
    <dbReference type="NCBI Taxonomy" id="53344"/>
    <lineage>
        <taxon>Bacteria</taxon>
        <taxon>Bacillati</taxon>
        <taxon>Bacillota</taxon>
        <taxon>Bacilli</taxon>
        <taxon>Bacillales</taxon>
        <taxon>Staphylococcaceae</taxon>
        <taxon>Staphylococcus</taxon>
        <taxon>Staphylococcus intermedius group</taxon>
    </lineage>
</organism>
<feature type="transmembrane region" description="Helical" evidence="10">
    <location>
        <begin position="313"/>
        <end position="331"/>
    </location>
</feature>
<evidence type="ECO:0000256" key="6">
    <source>
        <dbReference type="ARBA" id="ARBA00022989"/>
    </source>
</evidence>
<dbReference type="Proteomes" id="UP000218335">
    <property type="component" value="Unassembled WGS sequence"/>
</dbReference>
<evidence type="ECO:0000256" key="10">
    <source>
        <dbReference type="SAM" id="Phobius"/>
    </source>
</evidence>
<feature type="compositionally biased region" description="Basic and acidic residues" evidence="9">
    <location>
        <begin position="421"/>
        <end position="443"/>
    </location>
</feature>
<feature type="transmembrane region" description="Helical" evidence="10">
    <location>
        <begin position="217"/>
        <end position="233"/>
    </location>
</feature>
<evidence type="ECO:0000256" key="1">
    <source>
        <dbReference type="ARBA" id="ARBA00004651"/>
    </source>
</evidence>
<evidence type="ECO:0000313" key="13">
    <source>
        <dbReference type="Proteomes" id="UP000218335"/>
    </source>
</evidence>
<keyword evidence="7 10" id="KW-0472">Membrane</keyword>
<feature type="transmembrane region" description="Helical" evidence="10">
    <location>
        <begin position="88"/>
        <end position="107"/>
    </location>
</feature>
<feature type="domain" description="Acyltransferase 3" evidence="11">
    <location>
        <begin position="20"/>
        <end position="343"/>
    </location>
</feature>